<feature type="transmembrane region" description="Helical" evidence="1">
    <location>
        <begin position="12"/>
        <end position="32"/>
    </location>
</feature>
<dbReference type="STRING" id="1798561.A3B87_01280"/>
<keyword evidence="1" id="KW-1133">Transmembrane helix</keyword>
<feature type="transmembrane region" description="Helical" evidence="1">
    <location>
        <begin position="86"/>
        <end position="107"/>
    </location>
</feature>
<evidence type="ECO:0000313" key="2">
    <source>
        <dbReference type="EMBL" id="OGG86883.1"/>
    </source>
</evidence>
<sequence length="428" mass="47563">MKKLDIKKISTFTTYFVAWFLALLIIFKSETFKEIATNLKARYGILKIHIRRVFVPFLLWKLFLAVMLIITYKNAPVNSELYTRGIYLWFFFLADIAIGLIMINGLIPKPTDGKVSVIKNATRGLLGAAFLVFAIVAVVASVFLPVTFSIVDKCFLWFNILILLGLLSAIKGMPVSYATYRNITLLLTVAAIVFFAFLRGTMVGSGLATFRSATNARLTSTLEKLAARQNLGKVLNYAEKKRVDADIKNNETRPKFTVLCSVVAVDSSGASAGLLKSGEFIYMDFDDSLKYGGVEHYAIYRSNPISKVGYVDPGDDCLKPGWDEKLAATVIASDSLQQYLAIASNQLPPLNVTWSTGTIVTLQNPNSKNFRINTSSGEEFHVMSSERTKVIQIGYQSSWFIPTAEAGTQLIWIDQQAFAKNQKNVEVI</sequence>
<dbReference type="EMBL" id="MFMW01000025">
    <property type="protein sequence ID" value="OGG86883.1"/>
    <property type="molecule type" value="Genomic_DNA"/>
</dbReference>
<feature type="transmembrane region" description="Helical" evidence="1">
    <location>
        <begin position="128"/>
        <end position="150"/>
    </location>
</feature>
<feature type="transmembrane region" description="Helical" evidence="1">
    <location>
        <begin position="185"/>
        <end position="210"/>
    </location>
</feature>
<keyword evidence="1" id="KW-0472">Membrane</keyword>
<comment type="caution">
    <text evidence="2">The sequence shown here is derived from an EMBL/GenBank/DDBJ whole genome shotgun (WGS) entry which is preliminary data.</text>
</comment>
<reference evidence="2 3" key="1">
    <citation type="journal article" date="2016" name="Nat. Commun.">
        <title>Thousands of microbial genomes shed light on interconnected biogeochemical processes in an aquifer system.</title>
        <authorList>
            <person name="Anantharaman K."/>
            <person name="Brown C.T."/>
            <person name="Hug L.A."/>
            <person name="Sharon I."/>
            <person name="Castelle C.J."/>
            <person name="Probst A.J."/>
            <person name="Thomas B.C."/>
            <person name="Singh A."/>
            <person name="Wilkins M.J."/>
            <person name="Karaoz U."/>
            <person name="Brodie E.L."/>
            <person name="Williams K.H."/>
            <person name="Hubbard S.S."/>
            <person name="Banfield J.F."/>
        </authorList>
    </citation>
    <scope>NUCLEOTIDE SEQUENCE [LARGE SCALE GENOMIC DNA]</scope>
</reference>
<protein>
    <submittedName>
        <fullName evidence="2">Uncharacterized protein</fullName>
    </submittedName>
</protein>
<gene>
    <name evidence="2" type="ORF">A3B87_01280</name>
</gene>
<organism evidence="2 3">
    <name type="scientific">Candidatus Kuenenbacteria bacterium RIFCSPHIGHO2_02_FULL_39_13</name>
    <dbReference type="NCBI Taxonomy" id="1798561"/>
    <lineage>
        <taxon>Bacteria</taxon>
        <taxon>Candidatus Kueneniibacteriota</taxon>
    </lineage>
</organism>
<feature type="transmembrane region" description="Helical" evidence="1">
    <location>
        <begin position="156"/>
        <end position="173"/>
    </location>
</feature>
<accession>A0A1F6FM08</accession>
<evidence type="ECO:0000313" key="3">
    <source>
        <dbReference type="Proteomes" id="UP000179136"/>
    </source>
</evidence>
<dbReference type="AlphaFoldDB" id="A0A1F6FM08"/>
<name>A0A1F6FM08_9BACT</name>
<evidence type="ECO:0000256" key="1">
    <source>
        <dbReference type="SAM" id="Phobius"/>
    </source>
</evidence>
<feature type="transmembrane region" description="Helical" evidence="1">
    <location>
        <begin position="53"/>
        <end position="74"/>
    </location>
</feature>
<proteinExistence type="predicted"/>
<dbReference type="Proteomes" id="UP000179136">
    <property type="component" value="Unassembled WGS sequence"/>
</dbReference>
<keyword evidence="1" id="KW-0812">Transmembrane</keyword>